<dbReference type="InterPro" id="IPR001764">
    <property type="entry name" value="Glyco_hydro_3_N"/>
</dbReference>
<dbReference type="SUPFAM" id="SSF51445">
    <property type="entry name" value="(Trans)glycosidases"/>
    <property type="match status" value="1"/>
</dbReference>
<dbReference type="Gene3D" id="3.40.50.1700">
    <property type="entry name" value="Glycoside hydrolase family 3 C-terminal domain"/>
    <property type="match status" value="1"/>
</dbReference>
<dbReference type="PROSITE" id="PS00775">
    <property type="entry name" value="GLYCOSYL_HYDROL_F3"/>
    <property type="match status" value="1"/>
</dbReference>
<protein>
    <recommendedName>
        <fullName evidence="3">Glycoside hydrolase family 3 N-terminal domain-containing protein</fullName>
    </recommendedName>
</protein>
<dbReference type="PANTHER" id="PTHR42715">
    <property type="entry name" value="BETA-GLUCOSIDASE"/>
    <property type="match status" value="1"/>
</dbReference>
<dbReference type="InterPro" id="IPR050288">
    <property type="entry name" value="Cellulose_deg_GH3"/>
</dbReference>
<dbReference type="Pfam" id="PF00933">
    <property type="entry name" value="Glyco_hydro_3"/>
    <property type="match status" value="1"/>
</dbReference>
<organism evidence="4">
    <name type="scientific">marine metagenome</name>
    <dbReference type="NCBI Taxonomy" id="408172"/>
    <lineage>
        <taxon>unclassified sequences</taxon>
        <taxon>metagenomes</taxon>
        <taxon>ecological metagenomes</taxon>
    </lineage>
</organism>
<feature type="domain" description="Glycoside hydrolase family 3 N-terminal" evidence="3">
    <location>
        <begin position="34"/>
        <end position="277"/>
    </location>
</feature>
<evidence type="ECO:0000256" key="1">
    <source>
        <dbReference type="ARBA" id="ARBA00005336"/>
    </source>
</evidence>
<proteinExistence type="inferred from homology"/>
<accession>A0A381X221</accession>
<dbReference type="InterPro" id="IPR019800">
    <property type="entry name" value="Glyco_hydro_3_AS"/>
</dbReference>
<dbReference type="PRINTS" id="PR00133">
    <property type="entry name" value="GLHYDRLASE3"/>
</dbReference>
<keyword evidence="2" id="KW-0378">Hydrolase</keyword>
<evidence type="ECO:0000259" key="3">
    <source>
        <dbReference type="Pfam" id="PF00933"/>
    </source>
</evidence>
<feature type="non-terminal residue" evidence="4">
    <location>
        <position position="329"/>
    </location>
</feature>
<comment type="similarity">
    <text evidence="1">Belongs to the glycosyl hydrolase 3 family.</text>
</comment>
<dbReference type="AlphaFoldDB" id="A0A381X221"/>
<evidence type="ECO:0000256" key="2">
    <source>
        <dbReference type="ARBA" id="ARBA00022801"/>
    </source>
</evidence>
<gene>
    <name evidence="4" type="ORF">METZ01_LOCUS111693</name>
</gene>
<dbReference type="InterPro" id="IPR036962">
    <property type="entry name" value="Glyco_hydro_3_N_sf"/>
</dbReference>
<dbReference type="GO" id="GO:0008422">
    <property type="term" value="F:beta-glucosidase activity"/>
    <property type="evidence" value="ECO:0007669"/>
    <property type="project" value="TreeGrafter"/>
</dbReference>
<dbReference type="PANTHER" id="PTHR42715:SF3">
    <property type="entry name" value="BETA-GLUCOSIDASE B-RELATED"/>
    <property type="match status" value="1"/>
</dbReference>
<dbReference type="EMBL" id="UINC01013654">
    <property type="protein sequence ID" value="SVA58839.1"/>
    <property type="molecule type" value="Genomic_DNA"/>
</dbReference>
<evidence type="ECO:0000313" key="4">
    <source>
        <dbReference type="EMBL" id="SVA58839.1"/>
    </source>
</evidence>
<dbReference type="InterPro" id="IPR017853">
    <property type="entry name" value="GH"/>
</dbReference>
<dbReference type="InterPro" id="IPR036881">
    <property type="entry name" value="Glyco_hydro_3_C_sf"/>
</dbReference>
<dbReference type="Gene3D" id="3.20.20.300">
    <property type="entry name" value="Glycoside hydrolase, family 3, N-terminal domain"/>
    <property type="match status" value="1"/>
</dbReference>
<dbReference type="GO" id="GO:0009251">
    <property type="term" value="P:glucan catabolic process"/>
    <property type="evidence" value="ECO:0007669"/>
    <property type="project" value="TreeGrafter"/>
</dbReference>
<name>A0A381X221_9ZZZZ</name>
<reference evidence="4" key="1">
    <citation type="submission" date="2018-05" db="EMBL/GenBank/DDBJ databases">
        <authorList>
            <person name="Lanie J.A."/>
            <person name="Ng W.-L."/>
            <person name="Kazmierczak K.M."/>
            <person name="Andrzejewski T.M."/>
            <person name="Davidsen T.M."/>
            <person name="Wayne K.J."/>
            <person name="Tettelin H."/>
            <person name="Glass J.I."/>
            <person name="Rusch D."/>
            <person name="Podicherti R."/>
            <person name="Tsui H.-C.T."/>
            <person name="Winkler M.E."/>
        </authorList>
    </citation>
    <scope>NUCLEOTIDE SEQUENCE</scope>
</reference>
<sequence>MSKRIDDLLTELTLEEKATLMSGKGVWDVFPVERLEIPSLKVTDGPAGARGAGILGSGTPALCIPCGSALGATWNPQLINQLGKALARETRARGSHVLLAPTVNIHRTPLGGRNFECYSEDPFLTSSIAVEFVKGVQSGGVGTTTKHFVANDSEFERNTIDSVVPERALREIYLAPFEAVVKEAQAWGIMAAYNRLDGIYACENEKILTKILREEWGFDGIVVSDWFATRSTANSVNAGLDLEMPGPVEHYGEKIAELVNSGEIDEKTVDSSVRRLLLLLERTGAFEDPLQIPERELENPDDRILVRQAAAESMVLLKNNGLLPFKEEE</sequence>